<feature type="transmembrane region" description="Helical" evidence="11">
    <location>
        <begin position="638"/>
        <end position="655"/>
    </location>
</feature>
<evidence type="ECO:0000256" key="9">
    <source>
        <dbReference type="ARBA" id="ARBA00023136"/>
    </source>
</evidence>
<feature type="transmembrane region" description="Helical" evidence="11">
    <location>
        <begin position="294"/>
        <end position="315"/>
    </location>
</feature>
<evidence type="ECO:0000256" key="8">
    <source>
        <dbReference type="ARBA" id="ARBA00022989"/>
    </source>
</evidence>
<feature type="domain" description="Arabinosyltransferas concanavalin like" evidence="14">
    <location>
        <begin position="35"/>
        <end position="180"/>
    </location>
</feature>
<dbReference type="InterPro" id="IPR032731">
    <property type="entry name" value="Arabino_trans_C"/>
</dbReference>
<evidence type="ECO:0000256" key="4">
    <source>
        <dbReference type="ARBA" id="ARBA00022475"/>
    </source>
</evidence>
<keyword evidence="5" id="KW-0328">Glycosyltransferase</keyword>
<dbReference type="Pfam" id="PF14896">
    <property type="entry name" value="Arabino_trans_C"/>
    <property type="match status" value="1"/>
</dbReference>
<comment type="subcellular location">
    <subcellularLocation>
        <location evidence="2">Cell membrane</location>
        <topology evidence="2">Multi-pass membrane protein</topology>
    </subcellularLocation>
</comment>
<keyword evidence="4" id="KW-1003">Cell membrane</keyword>
<proteinExistence type="inferred from homology"/>
<keyword evidence="6" id="KW-0808">Transferase</keyword>
<gene>
    <name evidence="15" type="ORF">ACFFQA_20915</name>
</gene>
<evidence type="ECO:0000256" key="6">
    <source>
        <dbReference type="ARBA" id="ARBA00022679"/>
    </source>
</evidence>
<dbReference type="EMBL" id="JBHLZU010000018">
    <property type="protein sequence ID" value="MFB9906401.1"/>
    <property type="molecule type" value="Genomic_DNA"/>
</dbReference>
<dbReference type="InterPro" id="IPR040920">
    <property type="entry name" value="Arabino_trans_N"/>
</dbReference>
<feature type="domain" description="Arabinosyltransferase C-terminal" evidence="13">
    <location>
        <begin position="711"/>
        <end position="832"/>
    </location>
</feature>
<dbReference type="Gene3D" id="3.40.190.160">
    <property type="match status" value="1"/>
</dbReference>
<comment type="caution">
    <text evidence="15">The sequence shown here is derived from an EMBL/GenBank/DDBJ whole genome shotgun (WGS) entry which is preliminary data.</text>
</comment>
<feature type="transmembrane region" description="Helical" evidence="11">
    <location>
        <begin position="327"/>
        <end position="343"/>
    </location>
</feature>
<feature type="transmembrane region" description="Helical" evidence="11">
    <location>
        <begin position="534"/>
        <end position="553"/>
    </location>
</feature>
<evidence type="ECO:0000256" key="10">
    <source>
        <dbReference type="ARBA" id="ARBA00023316"/>
    </source>
</evidence>
<protein>
    <submittedName>
        <fullName evidence="15">Arabinosyltransferase domain-containing protein</fullName>
    </submittedName>
</protein>
<feature type="transmembrane region" description="Helical" evidence="11">
    <location>
        <begin position="511"/>
        <end position="528"/>
    </location>
</feature>
<feature type="transmembrane region" description="Helical" evidence="11">
    <location>
        <begin position="221"/>
        <end position="239"/>
    </location>
</feature>
<evidence type="ECO:0000256" key="1">
    <source>
        <dbReference type="ARBA" id="ARBA00003001"/>
    </source>
</evidence>
<evidence type="ECO:0000256" key="2">
    <source>
        <dbReference type="ARBA" id="ARBA00004651"/>
    </source>
</evidence>
<feature type="domain" description="Arabinofuranosyltransferase central" evidence="12">
    <location>
        <begin position="184"/>
        <end position="610"/>
    </location>
</feature>
<feature type="transmembrane region" description="Helical" evidence="11">
    <location>
        <begin position="481"/>
        <end position="499"/>
    </location>
</feature>
<accession>A0ABV5ZZR8</accession>
<evidence type="ECO:0000256" key="7">
    <source>
        <dbReference type="ARBA" id="ARBA00022692"/>
    </source>
</evidence>
<name>A0ABV5ZZR8_9PSEU</name>
<dbReference type="Pfam" id="PF04602">
    <property type="entry name" value="Arabinose_trans"/>
    <property type="match status" value="1"/>
</dbReference>
<sequence length="867" mass="92884">MARGLRHALTTWVLLGAALLTAVFALLLPLAPVNQDDPVLSWPQAGGRVENTVVPLVPYRPLELTADLPCRTLAAVDGDVLRTLPQRQDQNPGRGLVVQANDGRLLISSSSTRLLDEARPTGDCAYQVRADASGTRVLRDGRVIAQHAGLLPPQVAMFETAGVGRAEADGLKVTLHTDARFQSSPSPLKAVLLVLHGILLVGCGVLAVLRFGANRAGSRLRLSPVDLVVPAVLLGWTVIGPTNDDDGWYLRHALNSANSGYIGNYYHSFNTSELPFVVSQYVLGGWASVSTSLLWLRLFAGVLGIGVWFLLRWFLASALGDRRAYRAVPWLTALAFLVWWLPFTPTLRPEPVACLGVAATLALCEYARRREWPGLVAPAVGIAALTTLTTVAGLVAWGAVLVQLPWLWRWLRTRPVRDRLAYVGATLASGTTAFVAVFADAKFTDVVEATRVHYHYWIAMRWYEEWFRYSKLLGFDHHGNWAKRAAVLLTLAALVFVLFRIRRRRAQLDGTMLRLAVVVAVGLAALALSPTKWAHHFLAVAPPAIALLGLSAIGTPTPRGARALVPGLVAAALTGVAAVLTFGGPNFWYGFSNWGQPFGDHSVPIPQFAFTKQQIADATAQAETMRPALGPVSLDSPLLWGLALAVCLLLGLRGRGGRWASVGSARLLVAVQATAVVLLVSVFTIAPLRTPGWSLAGSVLRDDCGLADQVRLPEGTTLAELARTRPTSVDWGIGLVYPCVPIPAVADGLSTPPEYRVLPAGQGAMGGSMQTGEFAGGTHGFLSQVGRTEPVPTFGPLNDGSVPAWGELQRVLYAHPVGRYTVTHTSRTVSGLDGAPTLAQFSYVGVPEGFMRVFQSPGDDNAAGPPR</sequence>
<dbReference type="Gene3D" id="2.60.120.610">
    <property type="entry name" value="arabinofuranosyltransferase like domain"/>
    <property type="match status" value="1"/>
</dbReference>
<comment type="function">
    <text evidence="1">Arabinosyl transferase responsible for the polymerization of arabinose into the arabinan of arabinogalactan.</text>
</comment>
<feature type="transmembrane region" description="Helical" evidence="11">
    <location>
        <begin position="375"/>
        <end position="408"/>
    </location>
</feature>
<keyword evidence="16" id="KW-1185">Reference proteome</keyword>
<dbReference type="Pfam" id="PF17689">
    <property type="entry name" value="Arabino_trans_N"/>
    <property type="match status" value="1"/>
</dbReference>
<evidence type="ECO:0000259" key="14">
    <source>
        <dbReference type="Pfam" id="PF17689"/>
    </source>
</evidence>
<dbReference type="Proteomes" id="UP001589693">
    <property type="component" value="Unassembled WGS sequence"/>
</dbReference>
<keyword evidence="7 11" id="KW-0812">Transmembrane</keyword>
<keyword evidence="10" id="KW-0961">Cell wall biogenesis/degradation</keyword>
<keyword evidence="9 11" id="KW-0472">Membrane</keyword>
<feature type="transmembrane region" description="Helical" evidence="11">
    <location>
        <begin position="565"/>
        <end position="588"/>
    </location>
</feature>
<evidence type="ECO:0000313" key="15">
    <source>
        <dbReference type="EMBL" id="MFB9906401.1"/>
    </source>
</evidence>
<feature type="transmembrane region" description="Helical" evidence="11">
    <location>
        <begin position="667"/>
        <end position="688"/>
    </location>
</feature>
<evidence type="ECO:0000256" key="11">
    <source>
        <dbReference type="SAM" id="Phobius"/>
    </source>
</evidence>
<evidence type="ECO:0000259" key="13">
    <source>
        <dbReference type="Pfam" id="PF14896"/>
    </source>
</evidence>
<dbReference type="InterPro" id="IPR027451">
    <property type="entry name" value="EmbABC_dom1"/>
</dbReference>
<evidence type="ECO:0000259" key="12">
    <source>
        <dbReference type="Pfam" id="PF04602"/>
    </source>
</evidence>
<organism evidence="15 16">
    <name type="scientific">Allokutzneria oryzae</name>
    <dbReference type="NCBI Taxonomy" id="1378989"/>
    <lineage>
        <taxon>Bacteria</taxon>
        <taxon>Bacillati</taxon>
        <taxon>Actinomycetota</taxon>
        <taxon>Actinomycetes</taxon>
        <taxon>Pseudonocardiales</taxon>
        <taxon>Pseudonocardiaceae</taxon>
        <taxon>Allokutzneria</taxon>
    </lineage>
</organism>
<evidence type="ECO:0000256" key="5">
    <source>
        <dbReference type="ARBA" id="ARBA00022676"/>
    </source>
</evidence>
<feature type="transmembrane region" description="Helical" evidence="11">
    <location>
        <begin position="420"/>
        <end position="439"/>
    </location>
</feature>
<evidence type="ECO:0000313" key="16">
    <source>
        <dbReference type="Proteomes" id="UP001589693"/>
    </source>
</evidence>
<evidence type="ECO:0000256" key="3">
    <source>
        <dbReference type="ARBA" id="ARBA00008195"/>
    </source>
</evidence>
<comment type="similarity">
    <text evidence="3">Belongs to the emb family.</text>
</comment>
<dbReference type="InterPro" id="IPR007680">
    <property type="entry name" value="Arabino_trans_central"/>
</dbReference>
<feature type="transmembrane region" description="Helical" evidence="11">
    <location>
        <begin position="190"/>
        <end position="209"/>
    </location>
</feature>
<reference evidence="15 16" key="1">
    <citation type="submission" date="2024-09" db="EMBL/GenBank/DDBJ databases">
        <authorList>
            <person name="Sun Q."/>
            <person name="Mori K."/>
        </authorList>
    </citation>
    <scope>NUCLEOTIDE SEQUENCE [LARGE SCALE GENOMIC DNA]</scope>
    <source>
        <strain evidence="15 16">TBRC 7907</strain>
    </source>
</reference>
<keyword evidence="8 11" id="KW-1133">Transmembrane helix</keyword>
<dbReference type="RefSeq" id="WP_377854650.1">
    <property type="nucleotide sequence ID" value="NZ_JBHLZU010000018.1"/>
</dbReference>